<keyword evidence="4 8" id="KW-0547">Nucleotide-binding</keyword>
<dbReference type="InterPro" id="IPR013482">
    <property type="entry name" value="Molybde_CF_guanTrfase"/>
</dbReference>
<feature type="binding site" evidence="8">
    <location>
        <position position="127"/>
    </location>
    <ligand>
        <name>GTP</name>
        <dbReference type="ChEBI" id="CHEBI:37565"/>
    </ligand>
</feature>
<dbReference type="HAMAP" id="MF_00316">
    <property type="entry name" value="MobA"/>
    <property type="match status" value="1"/>
</dbReference>
<dbReference type="InterPro" id="IPR025877">
    <property type="entry name" value="MobA-like_NTP_Trfase"/>
</dbReference>
<organism evidence="10 11">
    <name type="scientific">Acinetobacter celticus</name>
    <dbReference type="NCBI Taxonomy" id="1891224"/>
    <lineage>
        <taxon>Bacteria</taxon>
        <taxon>Pseudomonadati</taxon>
        <taxon>Pseudomonadota</taxon>
        <taxon>Gammaproteobacteria</taxon>
        <taxon>Moraxellales</taxon>
        <taxon>Moraxellaceae</taxon>
        <taxon>Acinetobacter</taxon>
    </lineage>
</organism>
<feature type="domain" description="MobA-like NTP transferase" evidence="9">
    <location>
        <begin position="34"/>
        <end position="189"/>
    </location>
</feature>
<evidence type="ECO:0000256" key="7">
    <source>
        <dbReference type="ARBA" id="ARBA00023150"/>
    </source>
</evidence>
<keyword evidence="5 8" id="KW-0460">Magnesium</keyword>
<evidence type="ECO:0000256" key="4">
    <source>
        <dbReference type="ARBA" id="ARBA00022741"/>
    </source>
</evidence>
<comment type="function">
    <text evidence="8">Transfers a GMP moiety from GTP to Mo-molybdopterin (Mo-MPT) cofactor (Moco or molybdenum cofactor) to form Mo-molybdopterin guanine dinucleotide (Mo-MGD) cofactor.</text>
</comment>
<dbReference type="GO" id="GO:0006777">
    <property type="term" value="P:Mo-molybdopterin cofactor biosynthetic process"/>
    <property type="evidence" value="ECO:0007669"/>
    <property type="project" value="UniProtKB-KW"/>
</dbReference>
<comment type="similarity">
    <text evidence="8">Belongs to the MobA family.</text>
</comment>
<evidence type="ECO:0000256" key="1">
    <source>
        <dbReference type="ARBA" id="ARBA00022490"/>
    </source>
</evidence>
<feature type="binding site" evidence="8">
    <location>
        <position position="127"/>
    </location>
    <ligand>
        <name>Mg(2+)</name>
        <dbReference type="ChEBI" id="CHEBI:18420"/>
    </ligand>
</feature>
<dbReference type="GO" id="GO:0061603">
    <property type="term" value="F:molybdenum cofactor guanylyltransferase activity"/>
    <property type="evidence" value="ECO:0007669"/>
    <property type="project" value="UniProtKB-EC"/>
</dbReference>
<dbReference type="Pfam" id="PF12804">
    <property type="entry name" value="NTP_transf_3"/>
    <property type="match status" value="1"/>
</dbReference>
<dbReference type="GO" id="GO:0005525">
    <property type="term" value="F:GTP binding"/>
    <property type="evidence" value="ECO:0007669"/>
    <property type="project" value="UniProtKB-UniRule"/>
</dbReference>
<dbReference type="EMBL" id="MBDL01000008">
    <property type="protein sequence ID" value="ODA13615.1"/>
    <property type="molecule type" value="Genomic_DNA"/>
</dbReference>
<dbReference type="SUPFAM" id="SSF53448">
    <property type="entry name" value="Nucleotide-diphospho-sugar transferases"/>
    <property type="match status" value="1"/>
</dbReference>
<keyword evidence="6 8" id="KW-0342">GTP-binding</keyword>
<dbReference type="OrthoDB" id="9788394at2"/>
<evidence type="ECO:0000259" key="9">
    <source>
        <dbReference type="Pfam" id="PF12804"/>
    </source>
</evidence>
<keyword evidence="1 8" id="KW-0963">Cytoplasm</keyword>
<dbReference type="Gene3D" id="3.90.550.10">
    <property type="entry name" value="Spore Coat Polysaccharide Biosynthesis Protein SpsA, Chain A"/>
    <property type="match status" value="1"/>
</dbReference>
<keyword evidence="2 8" id="KW-0808">Transferase</keyword>
<evidence type="ECO:0000256" key="2">
    <source>
        <dbReference type="ARBA" id="ARBA00022679"/>
    </source>
</evidence>
<dbReference type="RefSeq" id="WP_068886376.1">
    <property type="nucleotide sequence ID" value="NZ_CBCRUU010000001.1"/>
</dbReference>
<protein>
    <recommendedName>
        <fullName evidence="8">Molybdenum cofactor guanylyltransferase</fullName>
        <shortName evidence="8">MoCo guanylyltransferase</shortName>
        <ecNumber evidence="8">2.7.7.77</ecNumber>
    </recommendedName>
    <alternativeName>
        <fullName evidence="8">GTP:molybdopterin guanylyltransferase</fullName>
    </alternativeName>
    <alternativeName>
        <fullName evidence="8">Mo-MPT guanylyltransferase</fullName>
    </alternativeName>
    <alternativeName>
        <fullName evidence="8">Molybdopterin guanylyltransferase</fullName>
    </alternativeName>
    <alternativeName>
        <fullName evidence="8">Molybdopterin-guanine dinucleotide synthase</fullName>
        <shortName evidence="8">MGD synthase</shortName>
    </alternativeName>
</protein>
<feature type="binding site" evidence="8">
    <location>
        <position position="97"/>
    </location>
    <ligand>
        <name>GTP</name>
        <dbReference type="ChEBI" id="CHEBI:37565"/>
    </ligand>
</feature>
<evidence type="ECO:0000256" key="3">
    <source>
        <dbReference type="ARBA" id="ARBA00022723"/>
    </source>
</evidence>
<accession>A0A1C3CXR3</accession>
<proteinExistence type="inferred from homology"/>
<sequence>MKEDTLKKIDLRNTVKRIYRKVSLKVDYPATDLVILAGGQARRMNGMNKLLQKFDDQIQLIKIHQQLKSTVTTVWINSHRDDSIYQKIIPGLHCYQDDERGFLGPVMGMKSAWSHVQSDYVLFVPCDVTYIPSNVVAMLHQTLAKNPKAEVAYVEINQTALYPFCLLKRSSFPTLVAQLEQKQRSLKQCFESLHAQVACFKNHALFFHSINSLDELQQYQQLKFLH</sequence>
<dbReference type="EC" id="2.7.7.77" evidence="8"/>
<evidence type="ECO:0000313" key="11">
    <source>
        <dbReference type="Proteomes" id="UP000186553"/>
    </source>
</evidence>
<dbReference type="InterPro" id="IPR029044">
    <property type="entry name" value="Nucleotide-diphossugar_trans"/>
</dbReference>
<keyword evidence="10" id="KW-0548">Nucleotidyltransferase</keyword>
<comment type="caution">
    <text evidence="10">The sequence shown here is derived from an EMBL/GenBank/DDBJ whole genome shotgun (WGS) entry which is preliminary data.</text>
</comment>
<reference evidence="10 11" key="1">
    <citation type="submission" date="2016-07" db="EMBL/GenBank/DDBJ databases">
        <title>Acinetobacter sp. ANC 4603.</title>
        <authorList>
            <person name="Radolfova-Krizova L."/>
            <person name="Nemec A."/>
        </authorList>
    </citation>
    <scope>NUCLEOTIDE SEQUENCE [LARGE SCALE GENOMIC DNA]</scope>
    <source>
        <strain evidence="10 11">ANC 4603</strain>
    </source>
</reference>
<evidence type="ECO:0000256" key="6">
    <source>
        <dbReference type="ARBA" id="ARBA00023134"/>
    </source>
</evidence>
<comment type="subunit">
    <text evidence="8">Monomer.</text>
</comment>
<dbReference type="CDD" id="cd02503">
    <property type="entry name" value="MobA"/>
    <property type="match status" value="1"/>
</dbReference>
<comment type="catalytic activity">
    <reaction evidence="8">
        <text>Mo-molybdopterin + GTP + H(+) = Mo-molybdopterin guanine dinucleotide + diphosphate</text>
        <dbReference type="Rhea" id="RHEA:34243"/>
        <dbReference type="ChEBI" id="CHEBI:15378"/>
        <dbReference type="ChEBI" id="CHEBI:33019"/>
        <dbReference type="ChEBI" id="CHEBI:37565"/>
        <dbReference type="ChEBI" id="CHEBI:71302"/>
        <dbReference type="ChEBI" id="CHEBI:71310"/>
        <dbReference type="EC" id="2.7.7.77"/>
    </reaction>
</comment>
<feature type="binding site" evidence="8">
    <location>
        <position position="49"/>
    </location>
    <ligand>
        <name>GTP</name>
        <dbReference type="ChEBI" id="CHEBI:37565"/>
    </ligand>
</feature>
<keyword evidence="7 8" id="KW-0501">Molybdenum cofactor biosynthesis</keyword>
<comment type="domain">
    <text evidence="8">The N-terminal domain determines nucleotide recognition and specific binding, while the C-terminal domain determines the specific binding to the target protein.</text>
</comment>
<gene>
    <name evidence="8" type="primary">mobA</name>
    <name evidence="10" type="ORF">BBP83_04310</name>
</gene>
<feature type="binding site" evidence="8">
    <location>
        <position position="77"/>
    </location>
    <ligand>
        <name>GTP</name>
        <dbReference type="ChEBI" id="CHEBI:37565"/>
    </ligand>
</feature>
<keyword evidence="11" id="KW-1185">Reference proteome</keyword>
<name>A0A1C3CXR3_9GAMM</name>
<comment type="cofactor">
    <cofactor evidence="8">
        <name>Mg(2+)</name>
        <dbReference type="ChEBI" id="CHEBI:18420"/>
    </cofactor>
</comment>
<comment type="subcellular location">
    <subcellularLocation>
        <location evidence="8">Cytoplasm</location>
    </subcellularLocation>
</comment>
<dbReference type="PANTHER" id="PTHR19136">
    <property type="entry name" value="MOLYBDENUM COFACTOR GUANYLYLTRANSFERASE"/>
    <property type="match status" value="1"/>
</dbReference>
<keyword evidence="3 8" id="KW-0479">Metal-binding</keyword>
<dbReference type="GO" id="GO:0046872">
    <property type="term" value="F:metal ion binding"/>
    <property type="evidence" value="ECO:0007669"/>
    <property type="project" value="UniProtKB-KW"/>
</dbReference>
<dbReference type="Proteomes" id="UP000186553">
    <property type="component" value="Unassembled WGS sequence"/>
</dbReference>
<dbReference type="AlphaFoldDB" id="A0A1C3CXR3"/>
<dbReference type="GO" id="GO:0005737">
    <property type="term" value="C:cytoplasm"/>
    <property type="evidence" value="ECO:0007669"/>
    <property type="project" value="UniProtKB-SubCell"/>
</dbReference>
<evidence type="ECO:0000313" key="10">
    <source>
        <dbReference type="EMBL" id="ODA13615.1"/>
    </source>
</evidence>
<evidence type="ECO:0000256" key="5">
    <source>
        <dbReference type="ARBA" id="ARBA00022842"/>
    </source>
</evidence>
<feature type="binding site" evidence="8">
    <location>
        <begin position="36"/>
        <end position="38"/>
    </location>
    <ligand>
        <name>GTP</name>
        <dbReference type="ChEBI" id="CHEBI:37565"/>
    </ligand>
</feature>
<dbReference type="STRING" id="1891224.BBP83_04310"/>
<evidence type="ECO:0000256" key="8">
    <source>
        <dbReference type="HAMAP-Rule" id="MF_00316"/>
    </source>
</evidence>
<dbReference type="PANTHER" id="PTHR19136:SF81">
    <property type="entry name" value="MOLYBDENUM COFACTOR GUANYLYLTRANSFERASE"/>
    <property type="match status" value="1"/>
</dbReference>